<dbReference type="Proteomes" id="UP000504610">
    <property type="component" value="Chromosome 9"/>
</dbReference>
<dbReference type="RefSeq" id="XP_018454031.1">
    <property type="nucleotide sequence ID" value="XM_018598529.1"/>
</dbReference>
<feature type="domain" description="Reverse transcriptase zinc-binding" evidence="3">
    <location>
        <begin position="88"/>
        <end position="157"/>
    </location>
</feature>
<feature type="compositionally biased region" description="Pro residues" evidence="1">
    <location>
        <begin position="55"/>
        <end position="74"/>
    </location>
</feature>
<reference evidence="5" key="2">
    <citation type="submission" date="2025-08" db="UniProtKB">
        <authorList>
            <consortium name="RefSeq"/>
        </authorList>
    </citation>
    <scope>IDENTIFICATION</scope>
    <source>
        <tissue evidence="5">Leaf</tissue>
    </source>
</reference>
<accession>A0A6J0L336</accession>
<protein>
    <submittedName>
        <fullName evidence="5">Uncharacterized protein LOC108825204</fullName>
    </submittedName>
</protein>
<dbReference type="CDD" id="cd06222">
    <property type="entry name" value="RNase_H_like"/>
    <property type="match status" value="1"/>
</dbReference>
<dbReference type="GO" id="GO:0004523">
    <property type="term" value="F:RNA-DNA hybrid ribonuclease activity"/>
    <property type="evidence" value="ECO:0007669"/>
    <property type="project" value="InterPro"/>
</dbReference>
<proteinExistence type="predicted"/>
<dbReference type="InterPro" id="IPR002156">
    <property type="entry name" value="RNaseH_domain"/>
</dbReference>
<dbReference type="PANTHER" id="PTHR47074:SF49">
    <property type="entry name" value="POLYNUCLEOTIDYL TRANSFERASE, RIBONUCLEASE H-LIKE SUPERFAMILY PROTEIN"/>
    <property type="match status" value="1"/>
</dbReference>
<evidence type="ECO:0000256" key="1">
    <source>
        <dbReference type="SAM" id="MobiDB-lite"/>
    </source>
</evidence>
<dbReference type="InterPro" id="IPR012337">
    <property type="entry name" value="RNaseH-like_sf"/>
</dbReference>
<feature type="domain" description="RNase H type-1" evidence="2">
    <location>
        <begin position="245"/>
        <end position="370"/>
    </location>
</feature>
<dbReference type="InterPro" id="IPR052929">
    <property type="entry name" value="RNase_H-like_EbsB-rel"/>
</dbReference>
<dbReference type="Pfam" id="PF13456">
    <property type="entry name" value="RVT_3"/>
    <property type="match status" value="1"/>
</dbReference>
<organism evidence="4 5">
    <name type="scientific">Raphanus sativus</name>
    <name type="common">Radish</name>
    <name type="synonym">Raphanus raphanistrum var. sativus</name>
    <dbReference type="NCBI Taxonomy" id="3726"/>
    <lineage>
        <taxon>Eukaryota</taxon>
        <taxon>Viridiplantae</taxon>
        <taxon>Streptophyta</taxon>
        <taxon>Embryophyta</taxon>
        <taxon>Tracheophyta</taxon>
        <taxon>Spermatophyta</taxon>
        <taxon>Magnoliopsida</taxon>
        <taxon>eudicotyledons</taxon>
        <taxon>Gunneridae</taxon>
        <taxon>Pentapetalae</taxon>
        <taxon>rosids</taxon>
        <taxon>malvids</taxon>
        <taxon>Brassicales</taxon>
        <taxon>Brassicaceae</taxon>
        <taxon>Brassiceae</taxon>
        <taxon>Raphanus</taxon>
    </lineage>
</organism>
<dbReference type="Gene3D" id="3.30.420.10">
    <property type="entry name" value="Ribonuclease H-like superfamily/Ribonuclease H"/>
    <property type="match status" value="1"/>
</dbReference>
<dbReference type="SUPFAM" id="SSF53098">
    <property type="entry name" value="Ribonuclease H-like"/>
    <property type="match status" value="1"/>
</dbReference>
<keyword evidence="4" id="KW-1185">Reference proteome</keyword>
<name>A0A6J0L336_RAPSA</name>
<feature type="region of interest" description="Disordered" evidence="1">
    <location>
        <begin position="39"/>
        <end position="87"/>
    </location>
</feature>
<dbReference type="InterPro" id="IPR036397">
    <property type="entry name" value="RNaseH_sf"/>
</dbReference>
<dbReference type="KEGG" id="rsz:108825204"/>
<reference evidence="4" key="1">
    <citation type="journal article" date="2019" name="Database">
        <title>The radish genome database (RadishGD): an integrated information resource for radish genomics.</title>
        <authorList>
            <person name="Yu H.J."/>
            <person name="Baek S."/>
            <person name="Lee Y.J."/>
            <person name="Cho A."/>
            <person name="Mun J.H."/>
        </authorList>
    </citation>
    <scope>NUCLEOTIDE SEQUENCE [LARGE SCALE GENOMIC DNA]</scope>
    <source>
        <strain evidence="4">cv. WK10039</strain>
    </source>
</reference>
<dbReference type="OrthoDB" id="1745633at2759"/>
<evidence type="ECO:0000259" key="3">
    <source>
        <dbReference type="Pfam" id="PF13966"/>
    </source>
</evidence>
<evidence type="ECO:0000313" key="5">
    <source>
        <dbReference type="RefSeq" id="XP_018454031.1"/>
    </source>
</evidence>
<dbReference type="InterPro" id="IPR044730">
    <property type="entry name" value="RNase_H-like_dom_plant"/>
</dbReference>
<dbReference type="InterPro" id="IPR026960">
    <property type="entry name" value="RVT-Znf"/>
</dbReference>
<dbReference type="PANTHER" id="PTHR47074">
    <property type="entry name" value="BNAC02G40300D PROTEIN"/>
    <property type="match status" value="1"/>
</dbReference>
<dbReference type="GO" id="GO:0003676">
    <property type="term" value="F:nucleic acid binding"/>
    <property type="evidence" value="ECO:0007669"/>
    <property type="project" value="InterPro"/>
</dbReference>
<dbReference type="GeneID" id="108825204"/>
<dbReference type="Pfam" id="PF13966">
    <property type="entry name" value="zf-RVT"/>
    <property type="match status" value="1"/>
</dbReference>
<dbReference type="AlphaFoldDB" id="A0A6J0L336"/>
<sequence>MTISSNSIFPVSCFSWVINMSGGWNRHGRITLLVMQQSRQQNVTPPSNHVVKSAPPKPQSPPQHPPPPPSPPLPFKSKGSSSEPPSRACETWKKHIWTPELLPKLKYFLWRVASNALPTGANLQTRCILNNTNCARCGERETIDHLLFNCNFAREVWRCGPWSDTRHTSDVSSFKPMIESSGTWQNLPPNGLIFDNRAPTPHDTAIKAISSQREWELAQTNGPIKTPPLLPRPPLRQDDATIFCNTDAAWRANRQLAGLGWILTDRDSTELHRASKPASNVSSACMAEALAIREALLHASSLQHTNICIRTDSQVLVRAITTRRRSTELYGILSDIDSLAFFPSSPFVSCVFIFTPRASNGPADSLAKSCLFSHLGLRP</sequence>
<evidence type="ECO:0000313" key="4">
    <source>
        <dbReference type="Proteomes" id="UP000504610"/>
    </source>
</evidence>
<gene>
    <name evidence="5" type="primary">LOC108825204</name>
</gene>
<evidence type="ECO:0000259" key="2">
    <source>
        <dbReference type="Pfam" id="PF13456"/>
    </source>
</evidence>